<feature type="compositionally biased region" description="Low complexity" evidence="1">
    <location>
        <begin position="21"/>
        <end position="31"/>
    </location>
</feature>
<organism evidence="2 3">
    <name type="scientific">Ananas comosus</name>
    <name type="common">Pineapple</name>
    <name type="synonym">Ananas ananas</name>
    <dbReference type="NCBI Taxonomy" id="4615"/>
    <lineage>
        <taxon>Eukaryota</taxon>
        <taxon>Viridiplantae</taxon>
        <taxon>Streptophyta</taxon>
        <taxon>Embryophyta</taxon>
        <taxon>Tracheophyta</taxon>
        <taxon>Spermatophyta</taxon>
        <taxon>Magnoliopsida</taxon>
        <taxon>Liliopsida</taxon>
        <taxon>Poales</taxon>
        <taxon>Bromeliaceae</taxon>
        <taxon>Bromelioideae</taxon>
        <taxon>Ananas</taxon>
    </lineage>
</organism>
<feature type="region of interest" description="Disordered" evidence="1">
    <location>
        <begin position="1"/>
        <end position="70"/>
    </location>
</feature>
<evidence type="ECO:0000313" key="3">
    <source>
        <dbReference type="Proteomes" id="UP000092600"/>
    </source>
</evidence>
<evidence type="ECO:0000313" key="2">
    <source>
        <dbReference type="EMBL" id="OAY76662.1"/>
    </source>
</evidence>
<dbReference type="Proteomes" id="UP000092600">
    <property type="component" value="Unassembled WGS sequence"/>
</dbReference>
<protein>
    <submittedName>
        <fullName evidence="2">Uncharacterized protein</fullName>
    </submittedName>
</protein>
<name>A0A199VHQ0_ANACO</name>
<dbReference type="AlphaFoldDB" id="A0A199VHQ0"/>
<accession>A0A199VHQ0</accession>
<dbReference type="EMBL" id="LSRQ01001754">
    <property type="protein sequence ID" value="OAY76662.1"/>
    <property type="molecule type" value="Genomic_DNA"/>
</dbReference>
<gene>
    <name evidence="2" type="ORF">ACMD2_17024</name>
</gene>
<reference evidence="2 3" key="1">
    <citation type="journal article" date="2016" name="DNA Res.">
        <title>The draft genome of MD-2 pineapple using hybrid error correction of long reads.</title>
        <authorList>
            <person name="Redwan R.M."/>
            <person name="Saidin A."/>
            <person name="Kumar S.V."/>
        </authorList>
    </citation>
    <scope>NUCLEOTIDE SEQUENCE [LARGE SCALE GENOMIC DNA]</scope>
    <source>
        <strain evidence="3">cv. MD2</strain>
        <tissue evidence="2">Leaf</tissue>
    </source>
</reference>
<proteinExistence type="predicted"/>
<sequence length="70" mass="8130">MRDTKSASFTRLRRIHDRRGGWYTTGRTSTTGKKKMRSRSRSCHEEEATTIKLRKKTISALGRSNTKDKD</sequence>
<comment type="caution">
    <text evidence="2">The sequence shown here is derived from an EMBL/GenBank/DDBJ whole genome shotgun (WGS) entry which is preliminary data.</text>
</comment>
<feature type="compositionally biased region" description="Basic residues" evidence="1">
    <location>
        <begin position="32"/>
        <end position="41"/>
    </location>
</feature>
<evidence type="ECO:0000256" key="1">
    <source>
        <dbReference type="SAM" id="MobiDB-lite"/>
    </source>
</evidence>